<accession>A0A822XVN9</accession>
<keyword evidence="3" id="KW-1185">Reference proteome</keyword>
<feature type="compositionally biased region" description="Basic and acidic residues" evidence="1">
    <location>
        <begin position="10"/>
        <end position="29"/>
    </location>
</feature>
<evidence type="ECO:0000313" key="3">
    <source>
        <dbReference type="Proteomes" id="UP000607653"/>
    </source>
</evidence>
<name>A0A822XVN9_NELNU</name>
<protein>
    <submittedName>
        <fullName evidence="2">Uncharacterized protein</fullName>
    </submittedName>
</protein>
<dbReference type="AlphaFoldDB" id="A0A822XVN9"/>
<proteinExistence type="predicted"/>
<organism evidence="2 3">
    <name type="scientific">Nelumbo nucifera</name>
    <name type="common">Sacred lotus</name>
    <dbReference type="NCBI Taxonomy" id="4432"/>
    <lineage>
        <taxon>Eukaryota</taxon>
        <taxon>Viridiplantae</taxon>
        <taxon>Streptophyta</taxon>
        <taxon>Embryophyta</taxon>
        <taxon>Tracheophyta</taxon>
        <taxon>Spermatophyta</taxon>
        <taxon>Magnoliopsida</taxon>
        <taxon>Proteales</taxon>
        <taxon>Nelumbonaceae</taxon>
        <taxon>Nelumbo</taxon>
    </lineage>
</organism>
<reference evidence="2 3" key="1">
    <citation type="journal article" date="2020" name="Mol. Biol. Evol.">
        <title>Distinct Expression and Methylation Patterns for Genes with Different Fates following a Single Whole-Genome Duplication in Flowering Plants.</title>
        <authorList>
            <person name="Shi T."/>
            <person name="Rahmani R.S."/>
            <person name="Gugger P.F."/>
            <person name="Wang M."/>
            <person name="Li H."/>
            <person name="Zhang Y."/>
            <person name="Li Z."/>
            <person name="Wang Q."/>
            <person name="Van de Peer Y."/>
            <person name="Marchal K."/>
            <person name="Chen J."/>
        </authorList>
    </citation>
    <scope>NUCLEOTIDE SEQUENCE [LARGE SCALE GENOMIC DNA]</scope>
    <source>
        <tissue evidence="2">Leaf</tissue>
    </source>
</reference>
<dbReference type="EMBL" id="DUZY01000001">
    <property type="protein sequence ID" value="DAD23046.1"/>
    <property type="molecule type" value="Genomic_DNA"/>
</dbReference>
<evidence type="ECO:0000313" key="2">
    <source>
        <dbReference type="EMBL" id="DAD23046.1"/>
    </source>
</evidence>
<dbReference type="Proteomes" id="UP000607653">
    <property type="component" value="Unassembled WGS sequence"/>
</dbReference>
<comment type="caution">
    <text evidence="2">The sequence shown here is derived from an EMBL/GenBank/DDBJ whole genome shotgun (WGS) entry which is preliminary data.</text>
</comment>
<evidence type="ECO:0000256" key="1">
    <source>
        <dbReference type="SAM" id="MobiDB-lite"/>
    </source>
</evidence>
<feature type="region of interest" description="Disordered" evidence="1">
    <location>
        <begin position="1"/>
        <end position="29"/>
    </location>
</feature>
<gene>
    <name evidence="2" type="ORF">HUJ06_024509</name>
</gene>
<sequence>MSALGLLKSKNMEREREKGNSEATKEVYT</sequence>